<dbReference type="AlphaFoldDB" id="A0A2N9EGQ6"/>
<dbReference type="FunFam" id="2.40.330.10:FF:000003">
    <property type="entry name" value="B3 domain-containing transcription factor FUS3"/>
    <property type="match status" value="1"/>
</dbReference>
<reference evidence="7" key="1">
    <citation type="submission" date="2018-02" db="EMBL/GenBank/DDBJ databases">
        <authorList>
            <person name="Cohen D.B."/>
            <person name="Kent A.D."/>
        </authorList>
    </citation>
    <scope>NUCLEOTIDE SEQUENCE</scope>
</reference>
<dbReference type="GO" id="GO:0003700">
    <property type="term" value="F:DNA-binding transcription factor activity"/>
    <property type="evidence" value="ECO:0007669"/>
    <property type="project" value="InterPro"/>
</dbReference>
<dbReference type="GO" id="GO:0009733">
    <property type="term" value="P:response to auxin"/>
    <property type="evidence" value="ECO:0007669"/>
    <property type="project" value="UniProtKB-ARBA"/>
</dbReference>
<evidence type="ECO:0000256" key="4">
    <source>
        <dbReference type="ARBA" id="ARBA00023163"/>
    </source>
</evidence>
<dbReference type="SUPFAM" id="SSF101936">
    <property type="entry name" value="DNA-binding pseudobarrel domain"/>
    <property type="match status" value="1"/>
</dbReference>
<evidence type="ECO:0000256" key="3">
    <source>
        <dbReference type="ARBA" id="ARBA00023125"/>
    </source>
</evidence>
<dbReference type="InterPro" id="IPR044800">
    <property type="entry name" value="LEC2-like"/>
</dbReference>
<dbReference type="Gene3D" id="2.40.330.10">
    <property type="entry name" value="DNA-binding pseudobarrel domain"/>
    <property type="match status" value="1"/>
</dbReference>
<dbReference type="CDD" id="cd10017">
    <property type="entry name" value="B3_DNA"/>
    <property type="match status" value="1"/>
</dbReference>
<evidence type="ECO:0000313" key="7">
    <source>
        <dbReference type="EMBL" id="SPC73952.1"/>
    </source>
</evidence>
<dbReference type="InterPro" id="IPR003340">
    <property type="entry name" value="B3_DNA-bd"/>
</dbReference>
<evidence type="ECO:0000256" key="1">
    <source>
        <dbReference type="ARBA" id="ARBA00004123"/>
    </source>
</evidence>
<evidence type="ECO:0000256" key="5">
    <source>
        <dbReference type="ARBA" id="ARBA00023242"/>
    </source>
</evidence>
<dbReference type="GO" id="GO:0003677">
    <property type="term" value="F:DNA binding"/>
    <property type="evidence" value="ECO:0007669"/>
    <property type="project" value="UniProtKB-KW"/>
</dbReference>
<dbReference type="GO" id="GO:0005634">
    <property type="term" value="C:nucleus"/>
    <property type="evidence" value="ECO:0007669"/>
    <property type="project" value="UniProtKB-SubCell"/>
</dbReference>
<keyword evidence="3" id="KW-0238">DNA-binding</keyword>
<dbReference type="EMBL" id="OIVN01000083">
    <property type="protein sequence ID" value="SPC73952.1"/>
    <property type="molecule type" value="Genomic_DNA"/>
</dbReference>
<keyword evidence="5" id="KW-0539">Nucleus</keyword>
<dbReference type="SMART" id="SM01019">
    <property type="entry name" value="B3"/>
    <property type="match status" value="1"/>
</dbReference>
<evidence type="ECO:0000259" key="6">
    <source>
        <dbReference type="PROSITE" id="PS50863"/>
    </source>
</evidence>
<dbReference type="PANTHER" id="PTHR31140:SF73">
    <property type="entry name" value="B3 DOMAIN-CONTAINING TRANSCRIPTION FACTOR FUS3"/>
    <property type="match status" value="1"/>
</dbReference>
<dbReference type="InterPro" id="IPR015300">
    <property type="entry name" value="DNA-bd_pseudobarrel_sf"/>
</dbReference>
<dbReference type="Pfam" id="PF02362">
    <property type="entry name" value="B3"/>
    <property type="match status" value="1"/>
</dbReference>
<protein>
    <recommendedName>
        <fullName evidence="6">TF-B3 domain-containing protein</fullName>
    </recommendedName>
</protein>
<organism evidence="7">
    <name type="scientific">Fagus sylvatica</name>
    <name type="common">Beechnut</name>
    <dbReference type="NCBI Taxonomy" id="28930"/>
    <lineage>
        <taxon>Eukaryota</taxon>
        <taxon>Viridiplantae</taxon>
        <taxon>Streptophyta</taxon>
        <taxon>Embryophyta</taxon>
        <taxon>Tracheophyta</taxon>
        <taxon>Spermatophyta</taxon>
        <taxon>Magnoliopsida</taxon>
        <taxon>eudicotyledons</taxon>
        <taxon>Gunneridae</taxon>
        <taxon>Pentapetalae</taxon>
        <taxon>rosids</taxon>
        <taxon>fabids</taxon>
        <taxon>Fagales</taxon>
        <taxon>Fagaceae</taxon>
        <taxon>Fagus</taxon>
    </lineage>
</organism>
<name>A0A2N9EGQ6_FAGSY</name>
<dbReference type="PROSITE" id="PS50863">
    <property type="entry name" value="B3"/>
    <property type="match status" value="1"/>
</dbReference>
<comment type="subcellular location">
    <subcellularLocation>
        <location evidence="1">Nucleus</location>
    </subcellularLocation>
</comment>
<proteinExistence type="predicted"/>
<feature type="domain" description="TF-B3" evidence="6">
    <location>
        <begin position="129"/>
        <end position="231"/>
    </location>
</feature>
<keyword evidence="4" id="KW-0804">Transcription</keyword>
<keyword evidence="2" id="KW-0805">Transcription regulation</keyword>
<dbReference type="PANTHER" id="PTHR31140">
    <property type="entry name" value="B3 DOMAIN-CONTAINING TRANSCRIPTION FACTOR ABI3"/>
    <property type="match status" value="1"/>
</dbReference>
<evidence type="ECO:0000256" key="2">
    <source>
        <dbReference type="ARBA" id="ARBA00023015"/>
    </source>
</evidence>
<gene>
    <name evidence="7" type="ORF">FSB_LOCUS1834</name>
</gene>
<accession>A0A2N9EGQ6</accession>
<sequence>MMMDQQVKTEVMTCGLVAGGEAELGFVTVKGDKTQTQTQINTNTNTHYGSGSDLTGSTRDLVSAVSGFSVLHRKKRMARQRRSSSSTIKLLSFVPCSSSSTSHVPPSPLQGIPTLPPREIDPRRLRFLFQKELRNSDVSSLRRMILPKKAAEAHLPVLDSKEGILINMDDLDGMHVWSFKYRYWPNNNSRMYVLENTGEFVNAHGLQLGDFIMIYQDNQNHNYVIQARKASDHDVYSDITRNATNDLFLHDYEPYRPNSLFVNYPTEDDASMSFIYDTTTFSNDSPLDFLGGSMTSYSRIGSLGGFGSVDNFSLDDFY</sequence>